<evidence type="ECO:0000256" key="2">
    <source>
        <dbReference type="SAM" id="Phobius"/>
    </source>
</evidence>
<accession>A0ABN3AJL5</accession>
<keyword evidence="2" id="KW-1133">Transmembrane helix</keyword>
<evidence type="ECO:0000256" key="1">
    <source>
        <dbReference type="ARBA" id="ARBA00005801"/>
    </source>
</evidence>
<dbReference type="InterPro" id="IPR050882">
    <property type="entry name" value="Prepilin_peptidase/N-MTase"/>
</dbReference>
<name>A0ABN3AJL5_9MICO</name>
<gene>
    <name evidence="4" type="ORF">GCM10009846_02160</name>
</gene>
<protein>
    <recommendedName>
        <fullName evidence="3">Prepilin type IV endopeptidase peptidase domain-containing protein</fullName>
    </recommendedName>
</protein>
<keyword evidence="5" id="KW-1185">Reference proteome</keyword>
<feature type="transmembrane region" description="Helical" evidence="2">
    <location>
        <begin position="192"/>
        <end position="209"/>
    </location>
</feature>
<evidence type="ECO:0000259" key="3">
    <source>
        <dbReference type="Pfam" id="PF01478"/>
    </source>
</evidence>
<dbReference type="RefSeq" id="WP_344339428.1">
    <property type="nucleotide sequence ID" value="NZ_BAAAQT010000001.1"/>
</dbReference>
<dbReference type="Pfam" id="PF01478">
    <property type="entry name" value="Peptidase_A24"/>
    <property type="match status" value="1"/>
</dbReference>
<dbReference type="Proteomes" id="UP001501599">
    <property type="component" value="Unassembled WGS sequence"/>
</dbReference>
<evidence type="ECO:0000313" key="4">
    <source>
        <dbReference type="EMBL" id="GAA2170735.1"/>
    </source>
</evidence>
<feature type="transmembrane region" description="Helical" evidence="2">
    <location>
        <begin position="112"/>
        <end position="134"/>
    </location>
</feature>
<keyword evidence="2" id="KW-0812">Transmembrane</keyword>
<dbReference type="InterPro" id="IPR000045">
    <property type="entry name" value="Prepilin_IV_endopep_pep"/>
</dbReference>
<feature type="transmembrane region" description="Helical" evidence="2">
    <location>
        <begin position="86"/>
        <end position="105"/>
    </location>
</feature>
<sequence length="210" mass="21076">MPLALVVAALACGAAAFLLTPWARRLVDTSSRWLHRGIPAGLGALGGAGAVLVASGPAEAVGLCALVVACALLVPVDLATERLPDAIVLPALGVLLAALVVAAATTGEWARLGTAVLACLVAGAVFFALAWISPSSLGLGDVKLALPLGLALGWNGWIALLLGMLGGFALLLVAALVLLAARRTTRDAQLPFGPWMVLGAAAALAWTTLR</sequence>
<feature type="transmembrane region" description="Helical" evidence="2">
    <location>
        <begin position="154"/>
        <end position="180"/>
    </location>
</feature>
<proteinExistence type="inferred from homology"/>
<feature type="domain" description="Prepilin type IV endopeptidase peptidase" evidence="3">
    <location>
        <begin position="64"/>
        <end position="163"/>
    </location>
</feature>
<evidence type="ECO:0000313" key="5">
    <source>
        <dbReference type="Proteomes" id="UP001501599"/>
    </source>
</evidence>
<comment type="caution">
    <text evidence="4">The sequence shown here is derived from an EMBL/GenBank/DDBJ whole genome shotgun (WGS) entry which is preliminary data.</text>
</comment>
<keyword evidence="2" id="KW-0472">Membrane</keyword>
<feature type="transmembrane region" description="Helical" evidence="2">
    <location>
        <begin position="33"/>
        <end position="53"/>
    </location>
</feature>
<organism evidence="4 5">
    <name type="scientific">Agrococcus versicolor</name>
    <dbReference type="NCBI Taxonomy" id="501482"/>
    <lineage>
        <taxon>Bacteria</taxon>
        <taxon>Bacillati</taxon>
        <taxon>Actinomycetota</taxon>
        <taxon>Actinomycetes</taxon>
        <taxon>Micrococcales</taxon>
        <taxon>Microbacteriaceae</taxon>
        <taxon>Agrococcus</taxon>
    </lineage>
</organism>
<reference evidence="4 5" key="1">
    <citation type="journal article" date="2019" name="Int. J. Syst. Evol. Microbiol.">
        <title>The Global Catalogue of Microorganisms (GCM) 10K type strain sequencing project: providing services to taxonomists for standard genome sequencing and annotation.</title>
        <authorList>
            <consortium name="The Broad Institute Genomics Platform"/>
            <consortium name="The Broad Institute Genome Sequencing Center for Infectious Disease"/>
            <person name="Wu L."/>
            <person name="Ma J."/>
        </authorList>
    </citation>
    <scope>NUCLEOTIDE SEQUENCE [LARGE SCALE GENOMIC DNA]</scope>
    <source>
        <strain evidence="4 5">JCM 16026</strain>
    </source>
</reference>
<dbReference type="Gene3D" id="1.20.120.1220">
    <property type="match status" value="1"/>
</dbReference>
<dbReference type="PANTHER" id="PTHR30487:SF0">
    <property type="entry name" value="PREPILIN LEADER PEPTIDASE_N-METHYLTRANSFERASE-RELATED"/>
    <property type="match status" value="1"/>
</dbReference>
<comment type="similarity">
    <text evidence="1">Belongs to the peptidase A24 family.</text>
</comment>
<dbReference type="EMBL" id="BAAAQT010000001">
    <property type="protein sequence ID" value="GAA2170735.1"/>
    <property type="molecule type" value="Genomic_DNA"/>
</dbReference>
<dbReference type="PANTHER" id="PTHR30487">
    <property type="entry name" value="TYPE 4 PREPILIN-LIKE PROTEINS LEADER PEPTIDE-PROCESSING ENZYME"/>
    <property type="match status" value="1"/>
</dbReference>